<protein>
    <submittedName>
        <fullName evidence="1">Uncharacterized protein</fullName>
    </submittedName>
</protein>
<sequence>MFSAATLCPSDSVTIDDQGYGTLPCGQDQLIQQLEDGNPVRARINVDGADQITTVKESYHP</sequence>
<dbReference type="AlphaFoldDB" id="A0A154M6T0"/>
<dbReference type="Proteomes" id="UP000076321">
    <property type="component" value="Unassembled WGS sequence"/>
</dbReference>
<reference evidence="1 2" key="1">
    <citation type="submission" date="2015-12" db="EMBL/GenBank/DDBJ databases">
        <title>Amycolatopsis regifaucium genome sequencing and assembly.</title>
        <authorList>
            <person name="Mayilraj S."/>
        </authorList>
    </citation>
    <scope>NUCLEOTIDE SEQUENCE [LARGE SCALE GENOMIC DNA]</scope>
    <source>
        <strain evidence="1 2">GY080</strain>
    </source>
</reference>
<accession>A0A154M6T0</accession>
<evidence type="ECO:0000313" key="1">
    <source>
        <dbReference type="EMBL" id="KZB80173.1"/>
    </source>
</evidence>
<proteinExistence type="predicted"/>
<dbReference type="EMBL" id="LQCI01000050">
    <property type="protein sequence ID" value="KZB80173.1"/>
    <property type="molecule type" value="Genomic_DNA"/>
</dbReference>
<name>A0A154M6T0_9PSEU</name>
<comment type="caution">
    <text evidence="1">The sequence shown here is derived from an EMBL/GenBank/DDBJ whole genome shotgun (WGS) entry which is preliminary data.</text>
</comment>
<organism evidence="1 2">
    <name type="scientific">Amycolatopsis regifaucium</name>
    <dbReference type="NCBI Taxonomy" id="546365"/>
    <lineage>
        <taxon>Bacteria</taxon>
        <taxon>Bacillati</taxon>
        <taxon>Actinomycetota</taxon>
        <taxon>Actinomycetes</taxon>
        <taxon>Pseudonocardiales</taxon>
        <taxon>Pseudonocardiaceae</taxon>
        <taxon>Amycolatopsis</taxon>
    </lineage>
</organism>
<dbReference type="RefSeq" id="WP_061981386.1">
    <property type="nucleotide sequence ID" value="NZ_FOPQ01000005.1"/>
</dbReference>
<evidence type="ECO:0000313" key="2">
    <source>
        <dbReference type="Proteomes" id="UP000076321"/>
    </source>
</evidence>
<gene>
    <name evidence="1" type="ORF">AVL48_14250</name>
</gene>